<dbReference type="FunFam" id="3.40.50.300:FF:002767">
    <property type="entry name" value="Fe(3+) ions import ATP-binding protein FbpC"/>
    <property type="match status" value="1"/>
</dbReference>
<dbReference type="InterPro" id="IPR017871">
    <property type="entry name" value="ABC_transporter-like_CS"/>
</dbReference>
<dbReference type="InterPro" id="IPR027417">
    <property type="entry name" value="P-loop_NTPase"/>
</dbReference>
<keyword evidence="4" id="KW-0997">Cell inner membrane</keyword>
<accession>A0A1C3H2U6</accession>
<dbReference type="Gene3D" id="3.40.50.300">
    <property type="entry name" value="P-loop containing nucleotide triphosphate hydrolases"/>
    <property type="match status" value="1"/>
</dbReference>
<dbReference type="CDD" id="cd03259">
    <property type="entry name" value="ABC_Carb_Solutes_like"/>
    <property type="match status" value="1"/>
</dbReference>
<keyword evidence="10" id="KW-0472">Membrane</keyword>
<evidence type="ECO:0000256" key="8">
    <source>
        <dbReference type="ARBA" id="ARBA00023004"/>
    </source>
</evidence>
<evidence type="ECO:0000256" key="6">
    <source>
        <dbReference type="ARBA" id="ARBA00022840"/>
    </source>
</evidence>
<dbReference type="GO" id="GO:0043190">
    <property type="term" value="C:ATP-binding cassette (ABC) transporter complex"/>
    <property type="evidence" value="ECO:0007669"/>
    <property type="project" value="InterPro"/>
</dbReference>
<keyword evidence="6 12" id="KW-0067">ATP-binding</keyword>
<dbReference type="InterPro" id="IPR015853">
    <property type="entry name" value="ABC_transpr_FbpC"/>
</dbReference>
<dbReference type="NCBIfam" id="NF008513">
    <property type="entry name" value="PRK11432.1"/>
    <property type="match status" value="1"/>
</dbReference>
<keyword evidence="5" id="KW-0547">Nucleotide-binding</keyword>
<keyword evidence="9" id="KW-0406">Ion transport</keyword>
<evidence type="ECO:0000259" key="11">
    <source>
        <dbReference type="PROSITE" id="PS50893"/>
    </source>
</evidence>
<dbReference type="Proteomes" id="UP000190837">
    <property type="component" value="Unassembled WGS sequence"/>
</dbReference>
<gene>
    <name evidence="12" type="ORF">CHUV0807_0441</name>
</gene>
<dbReference type="InterPro" id="IPR003593">
    <property type="entry name" value="AAA+_ATPase"/>
</dbReference>
<dbReference type="InterPro" id="IPR013611">
    <property type="entry name" value="Transp-assoc_OB_typ2"/>
</dbReference>
<dbReference type="SUPFAM" id="SSF52540">
    <property type="entry name" value="P-loop containing nucleoside triphosphate hydrolases"/>
    <property type="match status" value="1"/>
</dbReference>
<dbReference type="PANTHER" id="PTHR42781">
    <property type="entry name" value="SPERMIDINE/PUTRESCINE IMPORT ATP-BINDING PROTEIN POTA"/>
    <property type="match status" value="1"/>
</dbReference>
<feature type="domain" description="ABC transporter" evidence="11">
    <location>
        <begin position="8"/>
        <end position="238"/>
    </location>
</feature>
<dbReference type="SMART" id="SM00382">
    <property type="entry name" value="AAA"/>
    <property type="match status" value="1"/>
</dbReference>
<dbReference type="PROSITE" id="PS00211">
    <property type="entry name" value="ABC_TRANSPORTER_1"/>
    <property type="match status" value="1"/>
</dbReference>
<dbReference type="InterPro" id="IPR050093">
    <property type="entry name" value="ABC_SmlMolc_Importer"/>
</dbReference>
<evidence type="ECO:0000256" key="2">
    <source>
        <dbReference type="ARBA" id="ARBA00022475"/>
    </source>
</evidence>
<dbReference type="Pfam" id="PF08402">
    <property type="entry name" value="TOBE_2"/>
    <property type="match status" value="1"/>
</dbReference>
<dbReference type="GO" id="GO:0015408">
    <property type="term" value="F:ABC-type ferric iron transporter activity"/>
    <property type="evidence" value="ECO:0007669"/>
    <property type="project" value="InterPro"/>
</dbReference>
<name>A0A1C3H2U6_9GAMM</name>
<evidence type="ECO:0000256" key="4">
    <source>
        <dbReference type="ARBA" id="ARBA00022519"/>
    </source>
</evidence>
<dbReference type="PANTHER" id="PTHR42781:SF4">
    <property type="entry name" value="SPERMIDINE_PUTRESCINE IMPORT ATP-BINDING PROTEIN POTA"/>
    <property type="match status" value="1"/>
</dbReference>
<dbReference type="InterPro" id="IPR008995">
    <property type="entry name" value="Mo/tungstate-bd_C_term_dom"/>
</dbReference>
<organism evidence="12 13">
    <name type="scientific">Cardiobacterium hominis</name>
    <dbReference type="NCBI Taxonomy" id="2718"/>
    <lineage>
        <taxon>Bacteria</taxon>
        <taxon>Pseudomonadati</taxon>
        <taxon>Pseudomonadota</taxon>
        <taxon>Gammaproteobacteria</taxon>
        <taxon>Cardiobacteriales</taxon>
        <taxon>Cardiobacteriaceae</taxon>
        <taxon>Cardiobacterium</taxon>
    </lineage>
</organism>
<evidence type="ECO:0000256" key="10">
    <source>
        <dbReference type="ARBA" id="ARBA00023136"/>
    </source>
</evidence>
<dbReference type="InterPro" id="IPR003439">
    <property type="entry name" value="ABC_transporter-like_ATP-bd"/>
</dbReference>
<evidence type="ECO:0000256" key="7">
    <source>
        <dbReference type="ARBA" id="ARBA00022967"/>
    </source>
</evidence>
<evidence type="ECO:0000256" key="5">
    <source>
        <dbReference type="ARBA" id="ARBA00022741"/>
    </source>
</evidence>
<keyword evidence="2" id="KW-1003">Cell membrane</keyword>
<dbReference type="GO" id="GO:0016887">
    <property type="term" value="F:ATP hydrolysis activity"/>
    <property type="evidence" value="ECO:0007669"/>
    <property type="project" value="InterPro"/>
</dbReference>
<dbReference type="Pfam" id="PF00005">
    <property type="entry name" value="ABC_tran"/>
    <property type="match status" value="1"/>
</dbReference>
<dbReference type="PROSITE" id="PS50893">
    <property type="entry name" value="ABC_TRANSPORTER_2"/>
    <property type="match status" value="1"/>
</dbReference>
<keyword evidence="3" id="KW-0410">Iron transport</keyword>
<dbReference type="SUPFAM" id="SSF50331">
    <property type="entry name" value="MOP-like"/>
    <property type="match status" value="1"/>
</dbReference>
<keyword evidence="8" id="KW-0408">Iron</keyword>
<keyword evidence="7" id="KW-1278">Translocase</keyword>
<dbReference type="RefSeq" id="WP_079539390.1">
    <property type="nucleotide sequence ID" value="NZ_FKLO01000020.1"/>
</dbReference>
<evidence type="ECO:0000313" key="13">
    <source>
        <dbReference type="Proteomes" id="UP000190837"/>
    </source>
</evidence>
<keyword evidence="1" id="KW-0813">Transport</keyword>
<evidence type="ECO:0000256" key="9">
    <source>
        <dbReference type="ARBA" id="ARBA00023065"/>
    </source>
</evidence>
<evidence type="ECO:0000256" key="3">
    <source>
        <dbReference type="ARBA" id="ARBA00022496"/>
    </source>
</evidence>
<reference evidence="13" key="1">
    <citation type="submission" date="2016-04" db="EMBL/GenBank/DDBJ databases">
        <authorList>
            <person name="Tagini F."/>
        </authorList>
    </citation>
    <scope>NUCLEOTIDE SEQUENCE [LARGE SCALE GENOMIC DNA]</scope>
    <source>
        <strain evidence="13">CHUV0807</strain>
    </source>
</reference>
<dbReference type="AlphaFoldDB" id="A0A1C3H2U6"/>
<sequence length="356" mass="39437">MQNEQAFLVLKDVTKSFGKTVVIDHLDLAIERGTMTTLLGPSGCGKTTILRLVAGLESPTSGQIYIDGEDVTKASIQQRDICIVFQSYALFPHMSIADNVGYGLKMLNVPREERRVRVEEALALVDLAGFGERYVDQISGGQQQRVALARALVLKPKVLLFDEPLSNLDANLRRSMREKIRELQQSLGITSLYVTHDQSEAFAVSDQVIVMDKGRIMQKAPAKELYLHPNSLFLANFMGESSIFAGELHGNSVTTNGYRFELPDAAQYGLADGACLVGVRPEAITLQKSGEEAQRCHIHNAVYMGNHWEIIADWQGHELLINLKPEAFDEGQKEAWLHFNPTGVFLLPADGQRKSA</sequence>
<dbReference type="Gene3D" id="2.40.50.100">
    <property type="match status" value="1"/>
</dbReference>
<dbReference type="EMBL" id="FKLO01000020">
    <property type="protein sequence ID" value="SAM58357.1"/>
    <property type="molecule type" value="Genomic_DNA"/>
</dbReference>
<dbReference type="GO" id="GO:0005524">
    <property type="term" value="F:ATP binding"/>
    <property type="evidence" value="ECO:0007669"/>
    <property type="project" value="UniProtKB-KW"/>
</dbReference>
<evidence type="ECO:0000256" key="1">
    <source>
        <dbReference type="ARBA" id="ARBA00022448"/>
    </source>
</evidence>
<evidence type="ECO:0000313" key="12">
    <source>
        <dbReference type="EMBL" id="SAM58357.1"/>
    </source>
</evidence>
<proteinExistence type="predicted"/>
<protein>
    <submittedName>
        <fullName evidence="12">Spermidine Putrescine transport ATP-binding protein potA</fullName>
    </submittedName>
</protein>